<reference evidence="1" key="1">
    <citation type="submission" date="2014-09" db="EMBL/GenBank/DDBJ databases">
        <authorList>
            <person name="Magalhaes I.L.F."/>
            <person name="Oliveira U."/>
            <person name="Santos F.R."/>
            <person name="Vidigal T.H.D.A."/>
            <person name="Brescovit A.D."/>
            <person name="Santos A.J."/>
        </authorList>
    </citation>
    <scope>NUCLEOTIDE SEQUENCE</scope>
    <source>
        <tissue evidence="1">Shoot tissue taken approximately 20 cm above the soil surface</tissue>
    </source>
</reference>
<reference evidence="1" key="2">
    <citation type="journal article" date="2015" name="Data Brief">
        <title>Shoot transcriptome of the giant reed, Arundo donax.</title>
        <authorList>
            <person name="Barrero R.A."/>
            <person name="Guerrero F.D."/>
            <person name="Moolhuijzen P."/>
            <person name="Goolsby J.A."/>
            <person name="Tidwell J."/>
            <person name="Bellgard S.E."/>
            <person name="Bellgard M.I."/>
        </authorList>
    </citation>
    <scope>NUCLEOTIDE SEQUENCE</scope>
    <source>
        <tissue evidence="1">Shoot tissue taken approximately 20 cm above the soil surface</tissue>
    </source>
</reference>
<organism evidence="1">
    <name type="scientific">Arundo donax</name>
    <name type="common">Giant reed</name>
    <name type="synonym">Donax arundinaceus</name>
    <dbReference type="NCBI Taxonomy" id="35708"/>
    <lineage>
        <taxon>Eukaryota</taxon>
        <taxon>Viridiplantae</taxon>
        <taxon>Streptophyta</taxon>
        <taxon>Embryophyta</taxon>
        <taxon>Tracheophyta</taxon>
        <taxon>Spermatophyta</taxon>
        <taxon>Magnoliopsida</taxon>
        <taxon>Liliopsida</taxon>
        <taxon>Poales</taxon>
        <taxon>Poaceae</taxon>
        <taxon>PACMAD clade</taxon>
        <taxon>Arundinoideae</taxon>
        <taxon>Arundineae</taxon>
        <taxon>Arundo</taxon>
    </lineage>
</organism>
<name>A0A0A9G5J1_ARUDO</name>
<dbReference type="AlphaFoldDB" id="A0A0A9G5J1"/>
<proteinExistence type="predicted"/>
<protein>
    <submittedName>
        <fullName evidence="1">Uncharacterized protein</fullName>
    </submittedName>
</protein>
<dbReference type="EMBL" id="GBRH01178134">
    <property type="protein sequence ID" value="JAE19762.1"/>
    <property type="molecule type" value="Transcribed_RNA"/>
</dbReference>
<accession>A0A0A9G5J1</accession>
<sequence>MIQNSALMNCFCRPVDHYPFPGLNPLLFLIEKLLEELEFHQHCLVLFSRLLLVVITVPLP</sequence>
<evidence type="ECO:0000313" key="1">
    <source>
        <dbReference type="EMBL" id="JAE19762.1"/>
    </source>
</evidence>